<gene>
    <name evidence="7" type="ORF">E4O92_09055</name>
</gene>
<dbReference type="InterPro" id="IPR036942">
    <property type="entry name" value="Beta-barrel_TonB_sf"/>
</dbReference>
<dbReference type="NCBIfam" id="TIGR01782">
    <property type="entry name" value="TonB-Xanth-Caul"/>
    <property type="match status" value="1"/>
</dbReference>
<comment type="subcellular location">
    <subcellularLocation>
        <location evidence="1">Cell outer membrane</location>
    </subcellularLocation>
</comment>
<dbReference type="OrthoDB" id="8728630at2"/>
<evidence type="ECO:0000259" key="6">
    <source>
        <dbReference type="Pfam" id="PF07715"/>
    </source>
</evidence>
<keyword evidence="4" id="KW-0998">Cell outer membrane</keyword>
<feature type="signal peptide" evidence="5">
    <location>
        <begin position="1"/>
        <end position="33"/>
    </location>
</feature>
<organism evidence="7 8">
    <name type="scientific">Massilia horti</name>
    <dbReference type="NCBI Taxonomy" id="2562153"/>
    <lineage>
        <taxon>Bacteria</taxon>
        <taxon>Pseudomonadati</taxon>
        <taxon>Pseudomonadota</taxon>
        <taxon>Betaproteobacteria</taxon>
        <taxon>Burkholderiales</taxon>
        <taxon>Oxalobacteraceae</taxon>
        <taxon>Telluria group</taxon>
        <taxon>Massilia</taxon>
    </lineage>
</organism>
<keyword evidence="7" id="KW-0675">Receptor</keyword>
<comment type="caution">
    <text evidence="7">The sequence shown here is derived from an EMBL/GenBank/DDBJ whole genome shotgun (WGS) entry which is preliminary data.</text>
</comment>
<dbReference type="PANTHER" id="PTHR40980">
    <property type="entry name" value="PLUG DOMAIN-CONTAINING PROTEIN"/>
    <property type="match status" value="1"/>
</dbReference>
<dbReference type="InterPro" id="IPR012910">
    <property type="entry name" value="Plug_dom"/>
</dbReference>
<dbReference type="Gene3D" id="2.170.130.10">
    <property type="entry name" value="TonB-dependent receptor, plug domain"/>
    <property type="match status" value="1"/>
</dbReference>
<evidence type="ECO:0000256" key="2">
    <source>
        <dbReference type="ARBA" id="ARBA00009810"/>
    </source>
</evidence>
<dbReference type="Pfam" id="PF07715">
    <property type="entry name" value="Plug"/>
    <property type="match status" value="1"/>
</dbReference>
<dbReference type="SUPFAM" id="SSF56935">
    <property type="entry name" value="Porins"/>
    <property type="match status" value="1"/>
</dbReference>
<dbReference type="Gene3D" id="2.40.170.20">
    <property type="entry name" value="TonB-dependent receptor, beta-barrel domain"/>
    <property type="match status" value="1"/>
</dbReference>
<dbReference type="InterPro" id="IPR037066">
    <property type="entry name" value="Plug_dom_sf"/>
</dbReference>
<feature type="chain" id="PRO_5021257403" evidence="5">
    <location>
        <begin position="34"/>
        <end position="1213"/>
    </location>
</feature>
<evidence type="ECO:0000313" key="7">
    <source>
        <dbReference type="EMBL" id="TFW32688.1"/>
    </source>
</evidence>
<dbReference type="AlphaFoldDB" id="A0A4Y9T5X0"/>
<dbReference type="PANTHER" id="PTHR40980:SF3">
    <property type="entry name" value="TONB-DEPENDENT RECEPTOR-LIKE BETA-BARREL DOMAIN-CONTAINING PROTEIN"/>
    <property type="match status" value="1"/>
</dbReference>
<protein>
    <submittedName>
        <fullName evidence="7">TonB-dependent receptor</fullName>
    </submittedName>
</protein>
<sequence>MHQTTSGQYRLKQISYAVSLALAALVAGNVAWAQEKPTEQPTETATQTGEMTTVVVSTRRSQQSGIERKKNAATAIDSIVAEDVGSLPDRNIGEAISRMSGVALDRGDFGEGVTVAVRGNSPDLTRVEIDGQAVQSANNTGSSGRATEFRQLSADLIKSVDVVKGSTADMVEGSLGGGIVIKTRTGLDFKEPFVSVRVAGTNNNLNKKWQPDTNVILSRKFLDNRLGVILNASKSTLANEQHQMQVATSSAQGYARAIDFDNSPEKTFTFNPSTLNMDDPASTTPIGTGVGSVGIFPYTTGTGSYSTHSPLEILTMSAAAKTKADCYAAFPQLTTGDASLKNISSSNRTTAVNARQNELITCLNQWNDYTPSLIRNRITRENDKRQDLDLRADFKVNNELTVYAKGSYSKRATEKNTSYLNLGGLNTNVSKTYVDTNGVRTVAPGATGYYLYPGNPSYVSGVPTQGTVANVDPASVKVDSSHHVTSFTFTDGSAGVDQIYMHDSTVTNYFQTGGTWRHGPLLAEFLVGDARSRYSSESFRTSFSANYGSATLSVQPNGLWSYTFPQGTNFNLYNAANYVTLAQPDKSSAVSAGGTFINAVPAYSQAQQPLLTNSQPQLTYDPKVTNTEERTAKADFRLALPKEFPFLTRLKSGINFRDTRYDSWGGGGYQQNTSPNVYVNTALVRSTLVGCQDTAGSLGAGGNKCQYGYVPSNRYDSQQSGTVTVTPAQLQDMIAQSLSGNMTNTSLFSGAKGQFGGAATNWPNIDVQKLFALTGAPNFNMNCIYTCLGTDGKTYAQPVTRMSERSAALYLMGDYTIDHIPFTSRSLPFGWEIDGNIGYRYVRTKVHGVGNMAFQSITRTAAFDPANPNAPAGINDVTVSTNTAVDATTHDFLPIYNAAMWVVPNQVVVRYNRARNVARPPVTRMLPSGLCRYDERVDAAGTQTCTKTVGNPALQAQKNLNQNWSTEYYPNKDTMFSLSYFKQQGIVGASLVQTVNGTLGLALVDPTTGKVLTDLPFSFPTYENGVPTTRTGYEFGTKTAFTFLPWRLKYLGFDGNYTKLGSVTSTQNIVDLLSGTPMPPLRESKFQYNWAVWYDDGRFQARVAVQGVASYFNNIAGSSSNYINNYPNASGNARPPAYNPGSPNFKDATRYIDAKISYKISRNFEVFAEGRNLGNATTSNSQGSYVPFADGTPSILDYSYAGRKMMVGVNYRN</sequence>
<dbReference type="InterPro" id="IPR010104">
    <property type="entry name" value="TonB_rcpt_bac"/>
</dbReference>
<keyword evidence="5" id="KW-0732">Signal</keyword>
<dbReference type="GO" id="GO:0009279">
    <property type="term" value="C:cell outer membrane"/>
    <property type="evidence" value="ECO:0007669"/>
    <property type="project" value="UniProtKB-SubCell"/>
</dbReference>
<dbReference type="RefSeq" id="WP_135189449.1">
    <property type="nucleotide sequence ID" value="NZ_SPUM01000050.1"/>
</dbReference>
<accession>A0A4Y9T5X0</accession>
<proteinExistence type="inferred from homology"/>
<keyword evidence="8" id="KW-1185">Reference proteome</keyword>
<evidence type="ECO:0000313" key="8">
    <source>
        <dbReference type="Proteomes" id="UP000297258"/>
    </source>
</evidence>
<evidence type="ECO:0000256" key="3">
    <source>
        <dbReference type="ARBA" id="ARBA00023136"/>
    </source>
</evidence>
<evidence type="ECO:0000256" key="4">
    <source>
        <dbReference type="ARBA" id="ARBA00023237"/>
    </source>
</evidence>
<reference evidence="7 8" key="1">
    <citation type="submission" date="2019-03" db="EMBL/GenBank/DDBJ databases">
        <title>Draft genome of Massilia hortus sp. nov., a novel bacterial species of the Oxalobacteraceae family.</title>
        <authorList>
            <person name="Peta V."/>
            <person name="Raths R."/>
            <person name="Bucking H."/>
        </authorList>
    </citation>
    <scope>NUCLEOTIDE SEQUENCE [LARGE SCALE GENOMIC DNA]</scope>
    <source>
        <strain evidence="7 8">ONC3</strain>
    </source>
</reference>
<name>A0A4Y9T5X0_9BURK</name>
<evidence type="ECO:0000256" key="1">
    <source>
        <dbReference type="ARBA" id="ARBA00004442"/>
    </source>
</evidence>
<feature type="domain" description="TonB-dependent receptor plug" evidence="6">
    <location>
        <begin position="69"/>
        <end position="177"/>
    </location>
</feature>
<dbReference type="Proteomes" id="UP000297258">
    <property type="component" value="Unassembled WGS sequence"/>
</dbReference>
<comment type="similarity">
    <text evidence="2">Belongs to the TonB-dependent receptor family.</text>
</comment>
<keyword evidence="3" id="KW-0472">Membrane</keyword>
<dbReference type="EMBL" id="SPUM01000050">
    <property type="protein sequence ID" value="TFW32688.1"/>
    <property type="molecule type" value="Genomic_DNA"/>
</dbReference>
<evidence type="ECO:0000256" key="5">
    <source>
        <dbReference type="SAM" id="SignalP"/>
    </source>
</evidence>